<evidence type="ECO:0000256" key="8">
    <source>
        <dbReference type="ARBA" id="ARBA00023077"/>
    </source>
</evidence>
<keyword evidence="6" id="KW-0408">Iron</keyword>
<sequence length="1026" mass="111607">MKLKFNGFLVLLLVLIAQLTFAQERAVSGTVSDNSGMPLPGVSVLIKGTKSGTQTDFDGKFSIKASPNQTLLFSYIGMKSQEIVASTSIINIRLKDDSVQLEGVVVTALGIKKQERALGYSTSVVNTDEIIKGGNQNFVNALGGKVAGLQVIASGGAPGQASRLVIRGGNKSITNSNEPLYVIDGVPISNSNDGNGNTVEGFASPNRASDINPNDIESVTVLKGSAGAVLYGNRGSNGVILITTKSGKNNSGVPVIEFTSQFAADEALILPDYQREFAQGNNGVTYAEGGSRSFGPRITGQTVNSAGAGAARGLGPQAIKLKAFDPRKDFLNTGFTNNNNISLSNSSDKYSMFASLGNSRQTSIIPNQGFNKINARFNGNYKFSNKFNAGVNFSYNVSNGDLPFTGQDGNNPIFALYHMPITWDILGYGYERPDGRQINSRGGSFDNPLWTVNKNSATTDSKRYIMSVNLGYELASWMKLNYRLGNDNLVDNRKIFRDKNSGSAPSGFLSFDDISRNEITSTLTSTFNTKITDKFAATLLIGQDINTRTFRQNIITGSQLVLPGIQNTNNIQTFDPGFNQTSKRNLIGAFGNLTLSYNNYLFLDIVGRNEWSSTLPKQNRSFFYPGASASFIFSEALDIKGDLLNYGKLRVGASKTARDANVYLTQQTFKLGQFADGFTDGITFPFNGIPGYTVDNTIANANLKPEFTTEYEVGIELKMFKNRLGLDASFFKNVNTGGIIQLDISPASGATNTVVNSGETNSRGIELALRGTPIQTKDFRWDINVNFSKIKSKVVATYPGVDKIFLGGFGGNPAIFAIKDERYGNIVGSAYQRNSNGQILTDDDGYPLFEDGKNLGYVEPDWTGGITNTFTYKNLYVSAQIDTRQGGSIYSGTEELLDFYGVSAKTANREQDYTFPGVNSTTGNPNDVVLKRDAVWYGNAYPNEEYVYENNWVKLREASIGYTFKLTDKKIKALDISFYGRNLALWTKIPHIDPESSSFGTGNAQGVSRFAFPTTRTIGFNLKVQF</sequence>
<dbReference type="InterPro" id="IPR023996">
    <property type="entry name" value="TonB-dep_OMP_SusC/RagA"/>
</dbReference>
<dbReference type="PANTHER" id="PTHR32552:SF81">
    <property type="entry name" value="TONB-DEPENDENT OUTER MEMBRANE RECEPTOR"/>
    <property type="match status" value="1"/>
</dbReference>
<dbReference type="Pfam" id="PF13715">
    <property type="entry name" value="CarbopepD_reg_2"/>
    <property type="match status" value="1"/>
</dbReference>
<keyword evidence="7" id="KW-0406">Ion transport</keyword>
<dbReference type="SUPFAM" id="SSF56935">
    <property type="entry name" value="Porins"/>
    <property type="match status" value="1"/>
</dbReference>
<feature type="domain" description="TonB-dependent receptor plug" evidence="15">
    <location>
        <begin position="117"/>
        <end position="239"/>
    </location>
</feature>
<evidence type="ECO:0000256" key="7">
    <source>
        <dbReference type="ARBA" id="ARBA00023065"/>
    </source>
</evidence>
<dbReference type="Gene3D" id="2.60.40.1120">
    <property type="entry name" value="Carboxypeptidase-like, regulatory domain"/>
    <property type="match status" value="1"/>
</dbReference>
<keyword evidence="8 12" id="KW-0798">TonB box</keyword>
<keyword evidence="13" id="KW-0732">Signal</keyword>
<evidence type="ECO:0000313" key="17">
    <source>
        <dbReference type="Proteomes" id="UP001139260"/>
    </source>
</evidence>
<evidence type="ECO:0000256" key="12">
    <source>
        <dbReference type="RuleBase" id="RU003357"/>
    </source>
</evidence>
<dbReference type="Pfam" id="PF00593">
    <property type="entry name" value="TonB_dep_Rec_b-barrel"/>
    <property type="match status" value="1"/>
</dbReference>
<gene>
    <name evidence="16" type="ORF">MW871_06430</name>
</gene>
<keyword evidence="5 11" id="KW-0812">Transmembrane</keyword>
<dbReference type="RefSeq" id="WP_248427983.1">
    <property type="nucleotide sequence ID" value="NZ_JALNUB010000003.1"/>
</dbReference>
<evidence type="ECO:0000259" key="14">
    <source>
        <dbReference type="Pfam" id="PF00593"/>
    </source>
</evidence>
<comment type="subcellular location">
    <subcellularLocation>
        <location evidence="1 11">Cell outer membrane</location>
        <topology evidence="1 11">Multi-pass membrane protein</topology>
    </subcellularLocation>
</comment>
<dbReference type="NCBIfam" id="TIGR04057">
    <property type="entry name" value="SusC_RagA_signa"/>
    <property type="match status" value="1"/>
</dbReference>
<dbReference type="Gene3D" id="2.170.130.10">
    <property type="entry name" value="TonB-dependent receptor, plug domain"/>
    <property type="match status" value="1"/>
</dbReference>
<dbReference type="InterPro" id="IPR039426">
    <property type="entry name" value="TonB-dep_rcpt-like"/>
</dbReference>
<keyword evidence="10 11" id="KW-0998">Cell outer membrane</keyword>
<feature type="domain" description="TonB-dependent receptor-like beta-barrel" evidence="14">
    <location>
        <begin position="426"/>
        <end position="983"/>
    </location>
</feature>
<evidence type="ECO:0000256" key="4">
    <source>
        <dbReference type="ARBA" id="ARBA00022496"/>
    </source>
</evidence>
<keyword evidence="3 11" id="KW-1134">Transmembrane beta strand</keyword>
<evidence type="ECO:0000256" key="10">
    <source>
        <dbReference type="ARBA" id="ARBA00023237"/>
    </source>
</evidence>
<organism evidence="16 17">
    <name type="scientific">Flavobacterium pygoscelis</name>
    <dbReference type="NCBI Taxonomy" id="2893176"/>
    <lineage>
        <taxon>Bacteria</taxon>
        <taxon>Pseudomonadati</taxon>
        <taxon>Bacteroidota</taxon>
        <taxon>Flavobacteriia</taxon>
        <taxon>Flavobacteriales</taxon>
        <taxon>Flavobacteriaceae</taxon>
        <taxon>Flavobacterium</taxon>
    </lineage>
</organism>
<name>A0A9X1XR89_9FLAO</name>
<evidence type="ECO:0000256" key="5">
    <source>
        <dbReference type="ARBA" id="ARBA00022692"/>
    </source>
</evidence>
<dbReference type="GO" id="GO:0006826">
    <property type="term" value="P:iron ion transport"/>
    <property type="evidence" value="ECO:0007669"/>
    <property type="project" value="UniProtKB-KW"/>
</dbReference>
<evidence type="ECO:0000313" key="16">
    <source>
        <dbReference type="EMBL" id="MCK8141528.1"/>
    </source>
</evidence>
<keyword evidence="2 11" id="KW-0813">Transport</keyword>
<dbReference type="PROSITE" id="PS52016">
    <property type="entry name" value="TONB_DEPENDENT_REC_3"/>
    <property type="match status" value="1"/>
</dbReference>
<keyword evidence="9 11" id="KW-0472">Membrane</keyword>
<reference evidence="16" key="1">
    <citation type="submission" date="2022-04" db="EMBL/GenBank/DDBJ databases">
        <title>Flavobacterium pygoscelis sp. nov. isolated from Chinstrap chick (Pygoscelis antarcticus).</title>
        <authorList>
            <person name="Irgang R."/>
            <person name="Poblete-Morales M."/>
            <person name="Avendano-Herrera R."/>
        </authorList>
    </citation>
    <scope>NUCLEOTIDE SEQUENCE</scope>
    <source>
        <strain evidence="16">I-SCBP12n</strain>
    </source>
</reference>
<comment type="caution">
    <text evidence="16">The sequence shown here is derived from an EMBL/GenBank/DDBJ whole genome shotgun (WGS) entry which is preliminary data.</text>
</comment>
<dbReference type="PANTHER" id="PTHR32552">
    <property type="entry name" value="FERRICHROME IRON RECEPTOR-RELATED"/>
    <property type="match status" value="1"/>
</dbReference>
<evidence type="ECO:0000256" key="9">
    <source>
        <dbReference type="ARBA" id="ARBA00023136"/>
    </source>
</evidence>
<dbReference type="InterPro" id="IPR000531">
    <property type="entry name" value="Beta-barrel_TonB"/>
</dbReference>
<dbReference type="FunFam" id="2.60.40.1120:FF:000003">
    <property type="entry name" value="Outer membrane protein Omp121"/>
    <property type="match status" value="1"/>
</dbReference>
<dbReference type="Pfam" id="PF07715">
    <property type="entry name" value="Plug"/>
    <property type="match status" value="1"/>
</dbReference>
<protein>
    <submittedName>
        <fullName evidence="16">SusC/RagA family TonB-linked outer membrane protein</fullName>
    </submittedName>
</protein>
<dbReference type="AlphaFoldDB" id="A0A9X1XR89"/>
<dbReference type="InterPro" id="IPR008969">
    <property type="entry name" value="CarboxyPept-like_regulatory"/>
</dbReference>
<dbReference type="EMBL" id="JALNUB010000003">
    <property type="protein sequence ID" value="MCK8141528.1"/>
    <property type="molecule type" value="Genomic_DNA"/>
</dbReference>
<evidence type="ECO:0000256" key="13">
    <source>
        <dbReference type="SAM" id="SignalP"/>
    </source>
</evidence>
<feature type="signal peptide" evidence="13">
    <location>
        <begin position="1"/>
        <end position="22"/>
    </location>
</feature>
<accession>A0A9X1XR89</accession>
<dbReference type="InterPro" id="IPR037066">
    <property type="entry name" value="Plug_dom_sf"/>
</dbReference>
<proteinExistence type="inferred from homology"/>
<evidence type="ECO:0000256" key="11">
    <source>
        <dbReference type="PROSITE-ProRule" id="PRU01360"/>
    </source>
</evidence>
<dbReference type="Gene3D" id="2.40.170.20">
    <property type="entry name" value="TonB-dependent receptor, beta-barrel domain"/>
    <property type="match status" value="1"/>
</dbReference>
<dbReference type="SUPFAM" id="SSF49464">
    <property type="entry name" value="Carboxypeptidase regulatory domain-like"/>
    <property type="match status" value="1"/>
</dbReference>
<dbReference type="NCBIfam" id="TIGR04056">
    <property type="entry name" value="OMP_RagA_SusC"/>
    <property type="match status" value="1"/>
</dbReference>
<dbReference type="InterPro" id="IPR023997">
    <property type="entry name" value="TonB-dep_OMP_SusC/RagA_CS"/>
</dbReference>
<dbReference type="InterPro" id="IPR036942">
    <property type="entry name" value="Beta-barrel_TonB_sf"/>
</dbReference>
<dbReference type="GO" id="GO:0009279">
    <property type="term" value="C:cell outer membrane"/>
    <property type="evidence" value="ECO:0007669"/>
    <property type="project" value="UniProtKB-SubCell"/>
</dbReference>
<evidence type="ECO:0000256" key="2">
    <source>
        <dbReference type="ARBA" id="ARBA00022448"/>
    </source>
</evidence>
<dbReference type="InterPro" id="IPR012910">
    <property type="entry name" value="Plug_dom"/>
</dbReference>
<dbReference type="Proteomes" id="UP001139260">
    <property type="component" value="Unassembled WGS sequence"/>
</dbReference>
<keyword evidence="17" id="KW-1185">Reference proteome</keyword>
<evidence type="ECO:0000256" key="6">
    <source>
        <dbReference type="ARBA" id="ARBA00023004"/>
    </source>
</evidence>
<evidence type="ECO:0000256" key="1">
    <source>
        <dbReference type="ARBA" id="ARBA00004571"/>
    </source>
</evidence>
<keyword evidence="4" id="KW-0410">Iron transport</keyword>
<evidence type="ECO:0000256" key="3">
    <source>
        <dbReference type="ARBA" id="ARBA00022452"/>
    </source>
</evidence>
<evidence type="ECO:0000259" key="15">
    <source>
        <dbReference type="Pfam" id="PF07715"/>
    </source>
</evidence>
<comment type="similarity">
    <text evidence="11 12">Belongs to the TonB-dependent receptor family.</text>
</comment>
<feature type="chain" id="PRO_5040803691" evidence="13">
    <location>
        <begin position="23"/>
        <end position="1026"/>
    </location>
</feature>